<evidence type="ECO:0000313" key="3">
    <source>
        <dbReference type="Proteomes" id="UP000244225"/>
    </source>
</evidence>
<dbReference type="Proteomes" id="UP000244225">
    <property type="component" value="Unassembled WGS sequence"/>
</dbReference>
<gene>
    <name evidence="2" type="ORF">C8N40_109201</name>
</gene>
<dbReference type="InterPro" id="IPR022298">
    <property type="entry name" value="Conjug_transposon_TraN"/>
</dbReference>
<organism evidence="2 3">
    <name type="scientific">Pontibacter mucosus</name>
    <dbReference type="NCBI Taxonomy" id="1649266"/>
    <lineage>
        <taxon>Bacteria</taxon>
        <taxon>Pseudomonadati</taxon>
        <taxon>Bacteroidota</taxon>
        <taxon>Cytophagia</taxon>
        <taxon>Cytophagales</taxon>
        <taxon>Hymenobacteraceae</taxon>
        <taxon>Pontibacter</taxon>
    </lineage>
</organism>
<evidence type="ECO:0000313" key="2">
    <source>
        <dbReference type="EMBL" id="PTX15103.1"/>
    </source>
</evidence>
<dbReference type="AlphaFoldDB" id="A0A2T5YEG1"/>
<evidence type="ECO:0000256" key="1">
    <source>
        <dbReference type="SAM" id="SignalP"/>
    </source>
</evidence>
<name>A0A2T5YEG1_9BACT</name>
<sequence length="274" mass="30585">MKNTSPLFFLCLLLLHLHTYAQQGVQPLLELSDRQTTSLVFPYPVLSVDRGSGDILAQVPKQATNVLQLKAARENFPATNLTVITADGKLYSLLVRYAAVPPATLVPLPLLQAAQATVLLPGGRLNEAQLESIFRQLPDDTRLYRGIKDKAGGIHVALEGIYTTGNTLIYRLVLHNTSALPYELEAARFATRDRQQARRTATQEVELLPYYDKGMRDAVVEAGASRILWFALERFPLGTGKEQVIELYEGKGSRHLTLRLRDRHLQRACPLVFN</sequence>
<dbReference type="Pfam" id="PF13595">
    <property type="entry name" value="DUF4138"/>
    <property type="match status" value="1"/>
</dbReference>
<reference evidence="2 3" key="1">
    <citation type="submission" date="2018-04" db="EMBL/GenBank/DDBJ databases">
        <title>Genomic Encyclopedia of Archaeal and Bacterial Type Strains, Phase II (KMG-II): from individual species to whole genera.</title>
        <authorList>
            <person name="Goeker M."/>
        </authorList>
    </citation>
    <scope>NUCLEOTIDE SEQUENCE [LARGE SCALE GENOMIC DNA]</scope>
    <source>
        <strain evidence="2 3">DSM 100162</strain>
    </source>
</reference>
<keyword evidence="1" id="KW-0732">Signal</keyword>
<dbReference type="RefSeq" id="WP_108213101.1">
    <property type="nucleotide sequence ID" value="NZ_QBKI01000009.1"/>
</dbReference>
<dbReference type="EMBL" id="QBKI01000009">
    <property type="protein sequence ID" value="PTX15103.1"/>
    <property type="molecule type" value="Genomic_DNA"/>
</dbReference>
<dbReference type="OrthoDB" id="1038500at2"/>
<dbReference type="NCBIfam" id="TIGR03780">
    <property type="entry name" value="Bac_Flav_CT_N"/>
    <property type="match status" value="1"/>
</dbReference>
<proteinExistence type="predicted"/>
<protein>
    <submittedName>
        <fullName evidence="2">Conjugative transposon TraN protein</fullName>
    </submittedName>
</protein>
<keyword evidence="3" id="KW-1185">Reference proteome</keyword>
<feature type="signal peptide" evidence="1">
    <location>
        <begin position="1"/>
        <end position="21"/>
    </location>
</feature>
<accession>A0A2T5YEG1</accession>
<comment type="caution">
    <text evidence="2">The sequence shown here is derived from an EMBL/GenBank/DDBJ whole genome shotgun (WGS) entry which is preliminary data.</text>
</comment>
<feature type="chain" id="PRO_5015592401" evidence="1">
    <location>
        <begin position="22"/>
        <end position="274"/>
    </location>
</feature>